<dbReference type="GO" id="GO:0003676">
    <property type="term" value="F:nucleic acid binding"/>
    <property type="evidence" value="ECO:0007669"/>
    <property type="project" value="InterPro"/>
</dbReference>
<dbReference type="GO" id="GO:0015074">
    <property type="term" value="P:DNA integration"/>
    <property type="evidence" value="ECO:0007669"/>
    <property type="project" value="InterPro"/>
</dbReference>
<dbReference type="SUPFAM" id="SSF53098">
    <property type="entry name" value="Ribonuclease H-like"/>
    <property type="match status" value="1"/>
</dbReference>
<dbReference type="PANTHER" id="PTHR37984">
    <property type="entry name" value="PROTEIN CBG26694"/>
    <property type="match status" value="1"/>
</dbReference>
<gene>
    <name evidence="2" type="ORF">GN958_ATG21709</name>
</gene>
<sequence length="361" mass="41282">ELHLHTDHLNLTCSTFHDVHMIRWRLAIEEFGPTFHSVPGSSNVVADALSRLPITDEELEENPTVTMAAVEAAMSGEFTVDMRVIAAEQKNDKDIGESEEREIAGVLVLVHPKSKKILVPTRLRLRLVQNYHDLLLHPGAATMVITIGQVFYSRGIEPDERKLTDNYLACLKAKHPATRYGKLPPKSVEVCPWFEIADDLIGPYGRKRFRALTIIDTATRLIEILPATDATSMEAAYLMDRYWFARYPRPTRCIHDGGSEFKREFAELQDNYGVERVATMTRNHQANSVIERVHRVIVEKIRTKSINTQDEWANFLNDTMFAMRASNHSMLKVHRLSWHSDVTCWWALPTKQIGKRSINAR</sequence>
<dbReference type="Proteomes" id="UP000704712">
    <property type="component" value="Unassembled WGS sequence"/>
</dbReference>
<dbReference type="InterPro" id="IPR001584">
    <property type="entry name" value="Integrase_cat-core"/>
</dbReference>
<protein>
    <submittedName>
        <fullName evidence="2">Integrase core domain</fullName>
    </submittedName>
</protein>
<dbReference type="InterPro" id="IPR050951">
    <property type="entry name" value="Retrovirus_Pol_polyprotein"/>
</dbReference>
<evidence type="ECO:0000259" key="1">
    <source>
        <dbReference type="PROSITE" id="PS50994"/>
    </source>
</evidence>
<accession>A0A8S9TL58</accession>
<evidence type="ECO:0000313" key="2">
    <source>
        <dbReference type="EMBL" id="KAF4129101.1"/>
    </source>
</evidence>
<dbReference type="InterPro" id="IPR036397">
    <property type="entry name" value="RNaseH_sf"/>
</dbReference>
<dbReference type="Gene3D" id="3.30.420.10">
    <property type="entry name" value="Ribonuclease H-like superfamily/Ribonuclease H"/>
    <property type="match status" value="1"/>
</dbReference>
<dbReference type="InterPro" id="IPR012337">
    <property type="entry name" value="RNaseH-like_sf"/>
</dbReference>
<reference evidence="2" key="1">
    <citation type="submission" date="2020-03" db="EMBL/GenBank/DDBJ databases">
        <title>Hybrid Assembly of Korean Phytophthora infestans isolates.</title>
        <authorList>
            <person name="Prokchorchik M."/>
            <person name="Lee Y."/>
            <person name="Seo J."/>
            <person name="Cho J.-H."/>
            <person name="Park Y.-E."/>
            <person name="Jang D.-C."/>
            <person name="Im J.-S."/>
            <person name="Choi J.-G."/>
            <person name="Park H.-J."/>
            <person name="Lee G.-B."/>
            <person name="Lee Y.-G."/>
            <person name="Hong S.-Y."/>
            <person name="Cho K."/>
            <person name="Sohn K.H."/>
        </authorList>
    </citation>
    <scope>NUCLEOTIDE SEQUENCE</scope>
    <source>
        <strain evidence="2">KR_2_A2</strain>
    </source>
</reference>
<evidence type="ECO:0000313" key="3">
    <source>
        <dbReference type="Proteomes" id="UP000704712"/>
    </source>
</evidence>
<feature type="domain" description="Integrase catalytic" evidence="1">
    <location>
        <begin position="188"/>
        <end position="349"/>
    </location>
</feature>
<feature type="non-terminal residue" evidence="2">
    <location>
        <position position="361"/>
    </location>
</feature>
<organism evidence="2 3">
    <name type="scientific">Phytophthora infestans</name>
    <name type="common">Potato late blight agent</name>
    <name type="synonym">Botrytis infestans</name>
    <dbReference type="NCBI Taxonomy" id="4787"/>
    <lineage>
        <taxon>Eukaryota</taxon>
        <taxon>Sar</taxon>
        <taxon>Stramenopiles</taxon>
        <taxon>Oomycota</taxon>
        <taxon>Peronosporomycetes</taxon>
        <taxon>Peronosporales</taxon>
        <taxon>Peronosporaceae</taxon>
        <taxon>Phytophthora</taxon>
    </lineage>
</organism>
<dbReference type="AlphaFoldDB" id="A0A8S9TL58"/>
<dbReference type="PANTHER" id="PTHR37984:SF5">
    <property type="entry name" value="PROTEIN NYNRIN-LIKE"/>
    <property type="match status" value="1"/>
</dbReference>
<proteinExistence type="predicted"/>
<name>A0A8S9TL58_PHYIN</name>
<dbReference type="Pfam" id="PF17921">
    <property type="entry name" value="Integrase_H2C2"/>
    <property type="match status" value="1"/>
</dbReference>
<dbReference type="Gene3D" id="1.10.340.70">
    <property type="match status" value="1"/>
</dbReference>
<dbReference type="PROSITE" id="PS50994">
    <property type="entry name" value="INTEGRASE"/>
    <property type="match status" value="1"/>
</dbReference>
<comment type="caution">
    <text evidence="2">The sequence shown here is derived from an EMBL/GenBank/DDBJ whole genome shotgun (WGS) entry which is preliminary data.</text>
</comment>
<dbReference type="InterPro" id="IPR041588">
    <property type="entry name" value="Integrase_H2C2"/>
</dbReference>
<dbReference type="EMBL" id="JAACNO010002993">
    <property type="protein sequence ID" value="KAF4129101.1"/>
    <property type="molecule type" value="Genomic_DNA"/>
</dbReference>